<dbReference type="GO" id="GO:0004386">
    <property type="term" value="F:helicase activity"/>
    <property type="evidence" value="ECO:0007669"/>
    <property type="project" value="UniProtKB-KW"/>
</dbReference>
<evidence type="ECO:0000259" key="6">
    <source>
        <dbReference type="PROSITE" id="PS51192"/>
    </source>
</evidence>
<gene>
    <name evidence="8" type="ORF">J7337_009252</name>
</gene>
<keyword evidence="1" id="KW-0547">Nucleotide-binding</keyword>
<dbReference type="InterPro" id="IPR000330">
    <property type="entry name" value="SNF2_N"/>
</dbReference>
<dbReference type="PANTHER" id="PTHR45626:SF17">
    <property type="entry name" value="HELICASE-LIKE TRANSCRIPTION FACTOR"/>
    <property type="match status" value="1"/>
</dbReference>
<dbReference type="GO" id="GO:0016787">
    <property type="term" value="F:hydrolase activity"/>
    <property type="evidence" value="ECO:0007669"/>
    <property type="project" value="UniProtKB-KW"/>
</dbReference>
<feature type="compositionally biased region" description="Polar residues" evidence="5">
    <location>
        <begin position="26"/>
        <end position="37"/>
    </location>
</feature>
<dbReference type="GO" id="GO:0005524">
    <property type="term" value="F:ATP binding"/>
    <property type="evidence" value="ECO:0007669"/>
    <property type="project" value="UniProtKB-KW"/>
</dbReference>
<dbReference type="CDD" id="cd18793">
    <property type="entry name" value="SF2_C_SNF"/>
    <property type="match status" value="1"/>
</dbReference>
<dbReference type="InterPro" id="IPR050628">
    <property type="entry name" value="SNF2_RAD54_helicase_TF"/>
</dbReference>
<proteinExistence type="predicted"/>
<evidence type="ECO:0000256" key="3">
    <source>
        <dbReference type="ARBA" id="ARBA00022806"/>
    </source>
</evidence>
<feature type="domain" description="Helicase ATP-binding" evidence="6">
    <location>
        <begin position="146"/>
        <end position="344"/>
    </location>
</feature>
<keyword evidence="4" id="KW-0067">ATP-binding</keyword>
<dbReference type="Pfam" id="PF00271">
    <property type="entry name" value="Helicase_C"/>
    <property type="match status" value="1"/>
</dbReference>
<dbReference type="EMBL" id="JAHBCI010000007">
    <property type="protein sequence ID" value="KAG9498447.1"/>
    <property type="molecule type" value="Genomic_DNA"/>
</dbReference>
<dbReference type="SUPFAM" id="SSF52540">
    <property type="entry name" value="P-loop containing nucleoside triphosphate hydrolases"/>
    <property type="match status" value="2"/>
</dbReference>
<dbReference type="SMART" id="SM00490">
    <property type="entry name" value="HELICc"/>
    <property type="match status" value="1"/>
</dbReference>
<name>A0A9P8DAZ7_9HYPO</name>
<evidence type="ECO:0000256" key="1">
    <source>
        <dbReference type="ARBA" id="ARBA00022741"/>
    </source>
</evidence>
<reference evidence="8" key="1">
    <citation type="journal article" date="2021" name="Mol. Plant Microbe Interact.">
        <title>Telomere to telomere genome assembly of Fusarium musae F31, causal agent of crown rot disease of banana.</title>
        <authorList>
            <person name="Degradi L."/>
            <person name="Tava V."/>
            <person name="Kunova A."/>
            <person name="Cortesi P."/>
            <person name="Saracchi M."/>
            <person name="Pasquali M."/>
        </authorList>
    </citation>
    <scope>NUCLEOTIDE SEQUENCE</scope>
    <source>
        <strain evidence="8">F31</strain>
    </source>
</reference>
<dbReference type="PROSITE" id="PS51194">
    <property type="entry name" value="HELICASE_CTER"/>
    <property type="match status" value="1"/>
</dbReference>
<evidence type="ECO:0000313" key="9">
    <source>
        <dbReference type="Proteomes" id="UP000827133"/>
    </source>
</evidence>
<evidence type="ECO:0008006" key="10">
    <source>
        <dbReference type="Google" id="ProtNLM"/>
    </source>
</evidence>
<evidence type="ECO:0000256" key="4">
    <source>
        <dbReference type="ARBA" id="ARBA00022840"/>
    </source>
</evidence>
<accession>A0A9P8DAZ7</accession>
<keyword evidence="3" id="KW-0347">Helicase</keyword>
<evidence type="ECO:0000259" key="7">
    <source>
        <dbReference type="PROSITE" id="PS51194"/>
    </source>
</evidence>
<dbReference type="PROSITE" id="PS51192">
    <property type="entry name" value="HELICASE_ATP_BIND_1"/>
    <property type="match status" value="1"/>
</dbReference>
<dbReference type="Proteomes" id="UP000827133">
    <property type="component" value="Unassembled WGS sequence"/>
</dbReference>
<dbReference type="KEGG" id="fmu:J7337_009252"/>
<dbReference type="GO" id="GO:0005634">
    <property type="term" value="C:nucleus"/>
    <property type="evidence" value="ECO:0007669"/>
    <property type="project" value="TreeGrafter"/>
</dbReference>
<dbReference type="Pfam" id="PF00176">
    <property type="entry name" value="SNF2-rel_dom"/>
    <property type="match status" value="1"/>
</dbReference>
<organism evidence="8 9">
    <name type="scientific">Fusarium musae</name>
    <dbReference type="NCBI Taxonomy" id="1042133"/>
    <lineage>
        <taxon>Eukaryota</taxon>
        <taxon>Fungi</taxon>
        <taxon>Dikarya</taxon>
        <taxon>Ascomycota</taxon>
        <taxon>Pezizomycotina</taxon>
        <taxon>Sordariomycetes</taxon>
        <taxon>Hypocreomycetidae</taxon>
        <taxon>Hypocreales</taxon>
        <taxon>Nectriaceae</taxon>
        <taxon>Fusarium</taxon>
    </lineage>
</organism>
<dbReference type="GO" id="GO:0006281">
    <property type="term" value="P:DNA repair"/>
    <property type="evidence" value="ECO:0007669"/>
    <property type="project" value="TreeGrafter"/>
</dbReference>
<sequence>MNEPQDPILEAAAEIAAIAKRLEQLEPQSPALTSQNWIGGLRPGDGFVMQRETPSFENDEDYEQGISDSDTHEDEDQDDGGLEDGWTDALAVTSGYNEQEFIRFFDEIHDDIVAKYRAPNPGPIPGLKDTVRLFDRQSRAVAAALWQKDSRFQGMILADPPGFGKTLSALTTISVSIAKSRSAKGHCVIIAPLSCCRQWMAEIDRFFEQDQMPAVCLVGDALCPTDLWKYKVVVTTYTYVSAEVIRTRKFLSGIDDYKKGIITQPPKRPMLVLLSGIHEQEPRKTMGEWLILDEAHAIKNHQSCIYYAVSALREQFNACLMMTATPLDNTWTDLYALISMLKGHPITSFLLFNAAFRRTLDSGATEPEGLHKQRYIQLLDACSLQRPRSAIIDLYPPLENRQVIKFPLAPEDRRLSNQSFQLFKKFWRPDSKTAGLKHLVAAHQYSYHPMLVELKLEKHAFELAMRQNQALDVIEQGDEAAADQLVKWRERLEADENWLSHRVEMILDIIYRHQDRFPDHSFLIVDESVYFLDILSIALKKAYEPVPHTEYNGRLSAIERHLVIKRAFETTPPQMMLASRGTGGQGLNLECFNVLIQCGPWWKVSWEVQTLGRVYRPGGTKPVFVYELVAEDCDVENHKIKVRNTKNKLNTELQQETIRSDDTLDTDVARRRMS</sequence>
<feature type="domain" description="Helicase C-terminal" evidence="7">
    <location>
        <begin position="505"/>
        <end position="665"/>
    </location>
</feature>
<evidence type="ECO:0000256" key="5">
    <source>
        <dbReference type="SAM" id="MobiDB-lite"/>
    </source>
</evidence>
<dbReference type="SMART" id="SM00487">
    <property type="entry name" value="DEXDc"/>
    <property type="match status" value="1"/>
</dbReference>
<dbReference type="InterPro" id="IPR049730">
    <property type="entry name" value="SNF2/RAD54-like_C"/>
</dbReference>
<feature type="region of interest" description="Disordered" evidence="5">
    <location>
        <begin position="25"/>
        <end position="86"/>
    </location>
</feature>
<protein>
    <recommendedName>
        <fullName evidence="10">Helicase ATP-binding domain-containing protein</fullName>
    </recommendedName>
</protein>
<dbReference type="InterPro" id="IPR014001">
    <property type="entry name" value="Helicase_ATP-bd"/>
</dbReference>
<keyword evidence="9" id="KW-1185">Reference proteome</keyword>
<keyword evidence="2" id="KW-0378">Hydrolase</keyword>
<comment type="caution">
    <text evidence="8">The sequence shown here is derived from an EMBL/GenBank/DDBJ whole genome shotgun (WGS) entry which is preliminary data.</text>
</comment>
<evidence type="ECO:0000256" key="2">
    <source>
        <dbReference type="ARBA" id="ARBA00022801"/>
    </source>
</evidence>
<dbReference type="RefSeq" id="XP_044677447.1">
    <property type="nucleotide sequence ID" value="XM_044826853.1"/>
</dbReference>
<dbReference type="Gene3D" id="3.40.50.300">
    <property type="entry name" value="P-loop containing nucleotide triphosphate hydrolases"/>
    <property type="match status" value="1"/>
</dbReference>
<dbReference type="GO" id="GO:0008094">
    <property type="term" value="F:ATP-dependent activity, acting on DNA"/>
    <property type="evidence" value="ECO:0007669"/>
    <property type="project" value="TreeGrafter"/>
</dbReference>
<dbReference type="InterPro" id="IPR027417">
    <property type="entry name" value="P-loop_NTPase"/>
</dbReference>
<dbReference type="AlphaFoldDB" id="A0A9P8DAZ7"/>
<dbReference type="GeneID" id="68317108"/>
<dbReference type="InterPro" id="IPR038718">
    <property type="entry name" value="SNF2-like_sf"/>
</dbReference>
<evidence type="ECO:0000313" key="8">
    <source>
        <dbReference type="EMBL" id="KAG9498447.1"/>
    </source>
</evidence>
<dbReference type="Gene3D" id="3.40.50.10810">
    <property type="entry name" value="Tandem AAA-ATPase domain"/>
    <property type="match status" value="1"/>
</dbReference>
<dbReference type="InterPro" id="IPR001650">
    <property type="entry name" value="Helicase_C-like"/>
</dbReference>
<dbReference type="PANTHER" id="PTHR45626">
    <property type="entry name" value="TRANSCRIPTION TERMINATION FACTOR 2-RELATED"/>
    <property type="match status" value="1"/>
</dbReference>
<feature type="compositionally biased region" description="Acidic residues" evidence="5">
    <location>
        <begin position="71"/>
        <end position="86"/>
    </location>
</feature>